<feature type="signal peptide" evidence="1">
    <location>
        <begin position="1"/>
        <end position="25"/>
    </location>
</feature>
<proteinExistence type="predicted"/>
<dbReference type="Gene3D" id="2.60.40.1120">
    <property type="entry name" value="Carboxypeptidase-like, regulatory domain"/>
    <property type="match status" value="1"/>
</dbReference>
<comment type="caution">
    <text evidence="2">The sequence shown here is derived from an EMBL/GenBank/DDBJ whole genome shotgun (WGS) entry which is preliminary data.</text>
</comment>
<dbReference type="RefSeq" id="WP_305014320.1">
    <property type="nucleotide sequence ID" value="NZ_JAUQSX010000019.1"/>
</dbReference>
<evidence type="ECO:0000313" key="3">
    <source>
        <dbReference type="Proteomes" id="UP001167796"/>
    </source>
</evidence>
<accession>A0ABT9AIH0</accession>
<dbReference type="InterPro" id="IPR008969">
    <property type="entry name" value="CarboxyPept-like_regulatory"/>
</dbReference>
<name>A0ABT9AIH0_9BACT</name>
<evidence type="ECO:0000256" key="1">
    <source>
        <dbReference type="SAM" id="SignalP"/>
    </source>
</evidence>
<organism evidence="2 3">
    <name type="scientific">Hymenobacter mellowenesis</name>
    <dbReference type="NCBI Taxonomy" id="3063995"/>
    <lineage>
        <taxon>Bacteria</taxon>
        <taxon>Pseudomonadati</taxon>
        <taxon>Bacteroidota</taxon>
        <taxon>Cytophagia</taxon>
        <taxon>Cytophagales</taxon>
        <taxon>Hymenobacteraceae</taxon>
        <taxon>Hymenobacter</taxon>
    </lineage>
</organism>
<feature type="chain" id="PRO_5045762466" evidence="1">
    <location>
        <begin position="26"/>
        <end position="159"/>
    </location>
</feature>
<protein>
    <submittedName>
        <fullName evidence="2">Carboxypeptidase-like regulatory domain-containing protein</fullName>
    </submittedName>
</protein>
<evidence type="ECO:0000313" key="2">
    <source>
        <dbReference type="EMBL" id="MDO7849655.1"/>
    </source>
</evidence>
<keyword evidence="3" id="KW-1185">Reference proteome</keyword>
<sequence length="159" mass="16844">MRSSFFLLASLLTFAASLTTHFAQAQVYASNTAFASARTEPTPTSASTEKVVLAGKITNPAGPLPGAVVILTGTKQMAVTNADGEFEFTVPANAGALAAVVTYAGYADEKMTLNASSEESTVSLTNARVIVVSRKQQLKKYLKTAQKQVKRDLKQVRKG</sequence>
<dbReference type="EMBL" id="JAUQSX010000019">
    <property type="protein sequence ID" value="MDO7849655.1"/>
    <property type="molecule type" value="Genomic_DNA"/>
</dbReference>
<reference evidence="2" key="1">
    <citation type="submission" date="2023-07" db="EMBL/GenBank/DDBJ databases">
        <authorList>
            <person name="Kim M.K."/>
        </authorList>
    </citation>
    <scope>NUCLEOTIDE SEQUENCE</scope>
    <source>
        <strain evidence="2">M29</strain>
    </source>
</reference>
<gene>
    <name evidence="2" type="ORF">Q5H92_25050</name>
</gene>
<dbReference type="Pfam" id="PF13715">
    <property type="entry name" value="CarbopepD_reg_2"/>
    <property type="match status" value="1"/>
</dbReference>
<keyword evidence="1" id="KW-0732">Signal</keyword>
<dbReference type="Proteomes" id="UP001167796">
    <property type="component" value="Unassembled WGS sequence"/>
</dbReference>
<dbReference type="SUPFAM" id="SSF49464">
    <property type="entry name" value="Carboxypeptidase regulatory domain-like"/>
    <property type="match status" value="1"/>
</dbReference>